<dbReference type="RefSeq" id="WP_004518728.1">
    <property type="nucleotide sequence ID" value="NZ_FNOF01000001.1"/>
</dbReference>
<evidence type="ECO:0000313" key="4">
    <source>
        <dbReference type="EMBL" id="SDW14774.1"/>
    </source>
</evidence>
<evidence type="ECO:0000259" key="3">
    <source>
        <dbReference type="Pfam" id="PF01882"/>
    </source>
</evidence>
<sequence length="441" mass="46632">MSTREITQRNVGVSAALVAGGAGIVTGNPTIFMVAAVALVYAAYQAAIGDPEPTLTVERDVDPTDPLPGTEVTVTLTLTNDGDATLPDVRVLDGVPERLAVIDGSPRFGTHLEAGASDSVTYTVKARRGDHAFTDVAIACRNLTGTVEFAEQITVETTLSCSASVDAVPLSGQTLSQSGRVPTDAGGNGLAFYAIREHQSSDPMSRVDWNRLAKTNELATVEFRETRAATVTTLVDSRQPVAGRAGAPTAVQFCAYAAQQVGSALLEMDNRVGAAVYDSCETLQPSANRAQEQRLEAFLEDVVSGSVATSSGSRSSWLLDTDTRTRRMQSPTETADRYGITDGGDAVATLDRSIPSESQVVFCTPLLDDRAADAAKRFAAHGHAVTVVSPDMTTGDSPGSTVERIDRTARLDTLRGTVRVVDWTPAEPLAKALTRAMERWA</sequence>
<dbReference type="InterPro" id="IPR002881">
    <property type="entry name" value="DUF58"/>
</dbReference>
<dbReference type="Pfam" id="PF01882">
    <property type="entry name" value="DUF58"/>
    <property type="match status" value="1"/>
</dbReference>
<dbReference type="EMBL" id="FNOF01000001">
    <property type="protein sequence ID" value="SDW14774.1"/>
    <property type="molecule type" value="Genomic_DNA"/>
</dbReference>
<dbReference type="PANTHER" id="PTHR33608:SF6">
    <property type="entry name" value="BLL2464 PROTEIN"/>
    <property type="match status" value="1"/>
</dbReference>
<gene>
    <name evidence="4" type="ORF">SAMN05443574_101515</name>
</gene>
<dbReference type="Gene3D" id="2.60.40.10">
    <property type="entry name" value="Immunoglobulins"/>
    <property type="match status" value="1"/>
</dbReference>
<feature type="transmembrane region" description="Helical" evidence="1">
    <location>
        <begin position="12"/>
        <end position="44"/>
    </location>
</feature>
<dbReference type="InterPro" id="IPR013783">
    <property type="entry name" value="Ig-like_fold"/>
</dbReference>
<accession>A0A1H2R7F1</accession>
<dbReference type="AlphaFoldDB" id="A0A1H2R7F1"/>
<dbReference type="InterPro" id="IPR001434">
    <property type="entry name" value="OmcB-like_DUF11"/>
</dbReference>
<protein>
    <submittedName>
        <fullName evidence="4">Conserved repeat domain-containing protein</fullName>
    </submittedName>
</protein>
<reference evidence="4 5" key="1">
    <citation type="submission" date="2016-10" db="EMBL/GenBank/DDBJ databases">
        <authorList>
            <person name="de Groot N.N."/>
        </authorList>
    </citation>
    <scope>NUCLEOTIDE SEQUENCE [LARGE SCALE GENOMIC DNA]</scope>
    <source>
        <strain evidence="4 5">DSM 3756</strain>
    </source>
</reference>
<feature type="domain" description="DUF58" evidence="3">
    <location>
        <begin position="195"/>
        <end position="291"/>
    </location>
</feature>
<feature type="domain" description="DUF11" evidence="2">
    <location>
        <begin position="55"/>
        <end position="126"/>
    </location>
</feature>
<evidence type="ECO:0000259" key="2">
    <source>
        <dbReference type="Pfam" id="PF01345"/>
    </source>
</evidence>
<dbReference type="InterPro" id="IPR047589">
    <property type="entry name" value="DUF11_rpt"/>
</dbReference>
<keyword evidence="1" id="KW-1133">Transmembrane helix</keyword>
<dbReference type="PANTHER" id="PTHR33608">
    <property type="entry name" value="BLL2464 PROTEIN"/>
    <property type="match status" value="1"/>
</dbReference>
<evidence type="ECO:0000313" key="5">
    <source>
        <dbReference type="Proteomes" id="UP000182573"/>
    </source>
</evidence>
<dbReference type="STRING" id="28442.SAMN05443574_101515"/>
<dbReference type="NCBIfam" id="TIGR01451">
    <property type="entry name" value="B_ant_repeat"/>
    <property type="match status" value="1"/>
</dbReference>
<evidence type="ECO:0000256" key="1">
    <source>
        <dbReference type="SAM" id="Phobius"/>
    </source>
</evidence>
<proteinExistence type="predicted"/>
<dbReference type="Pfam" id="PF01345">
    <property type="entry name" value="DUF11"/>
    <property type="match status" value="1"/>
</dbReference>
<keyword evidence="1" id="KW-0472">Membrane</keyword>
<keyword evidence="1" id="KW-0812">Transmembrane</keyword>
<organism evidence="4 5">
    <name type="scientific">Haloarcula vallismortis</name>
    <name type="common">Halobacterium vallismortis</name>
    <dbReference type="NCBI Taxonomy" id="28442"/>
    <lineage>
        <taxon>Archaea</taxon>
        <taxon>Methanobacteriati</taxon>
        <taxon>Methanobacteriota</taxon>
        <taxon>Stenosarchaea group</taxon>
        <taxon>Halobacteria</taxon>
        <taxon>Halobacteriales</taxon>
        <taxon>Haloarculaceae</taxon>
        <taxon>Haloarcula</taxon>
    </lineage>
</organism>
<name>A0A1H2R7F1_HALVA</name>
<dbReference type="Proteomes" id="UP000182573">
    <property type="component" value="Unassembled WGS sequence"/>
</dbReference>